<reference evidence="1" key="1">
    <citation type="submission" date="2021-06" db="EMBL/GenBank/DDBJ databases">
        <authorList>
            <person name="Kallberg Y."/>
            <person name="Tangrot J."/>
            <person name="Rosling A."/>
        </authorList>
    </citation>
    <scope>NUCLEOTIDE SEQUENCE</scope>
    <source>
        <strain evidence="1">MA453B</strain>
    </source>
</reference>
<proteinExistence type="predicted"/>
<gene>
    <name evidence="1" type="ORF">DERYTH_LOCUS20508</name>
</gene>
<dbReference type="AlphaFoldDB" id="A0A9N9JMR1"/>
<evidence type="ECO:0000313" key="1">
    <source>
        <dbReference type="EMBL" id="CAG8786465.1"/>
    </source>
</evidence>
<comment type="caution">
    <text evidence="1">The sequence shown here is derived from an EMBL/GenBank/DDBJ whole genome shotgun (WGS) entry which is preliminary data.</text>
</comment>
<accession>A0A9N9JMR1</accession>
<dbReference type="Proteomes" id="UP000789405">
    <property type="component" value="Unassembled WGS sequence"/>
</dbReference>
<name>A0A9N9JMR1_9GLOM</name>
<dbReference type="EMBL" id="CAJVPY010024290">
    <property type="protein sequence ID" value="CAG8786465.1"/>
    <property type="molecule type" value="Genomic_DNA"/>
</dbReference>
<protein>
    <submittedName>
        <fullName evidence="1">7834_t:CDS:1</fullName>
    </submittedName>
</protein>
<sequence>EQSPEIKRIYEGITDNYDSVELKNLAQEKITNSNVQQFWTDITRREEDEISNINVPNLLNFASGRLRWELTSCEDLEQLDDFEKLEICPLFASTSLNGFKKDFIQRDIFDPFYCMTIDLFHDFHLWRCVLGTNFSRINSAKQFKSITLQDISKINYEIQHSFEKFDPQNISIENFLDLDISINLPFIDLTLESEISNRVKSSINEILQSWITAWKKDENLNESDYTHLFIISPLNKFLGGLLNYVTLHGPEHPTYCSYERKSHFFESLFEEKEIFDLQIFNQFSPENGQSSDGSRITDEIKDTIIVNGQNPKVYRRYSKSDSTTVVTEDLKAPEKYKKGVITSKKKYQERGEKKYGYIYPILGEVKLPGISGANDYKKNIRALNDNFNTIIKHYSKKVKKISKKLCSLFDGIKLGAIQASEGEIYLLQYVRFTSQNFGVLIDICSAKIPSKPEIRHAGQMIDFLYCVKCMVKEFMNQVKKIEEEVKRINECSDDSLEEFDNLGEFLKDNILTTPPSPKK</sequence>
<organism evidence="1 2">
    <name type="scientific">Dentiscutata erythropus</name>
    <dbReference type="NCBI Taxonomy" id="1348616"/>
    <lineage>
        <taxon>Eukaryota</taxon>
        <taxon>Fungi</taxon>
        <taxon>Fungi incertae sedis</taxon>
        <taxon>Mucoromycota</taxon>
        <taxon>Glomeromycotina</taxon>
        <taxon>Glomeromycetes</taxon>
        <taxon>Diversisporales</taxon>
        <taxon>Gigasporaceae</taxon>
        <taxon>Dentiscutata</taxon>
    </lineage>
</organism>
<evidence type="ECO:0000313" key="2">
    <source>
        <dbReference type="Proteomes" id="UP000789405"/>
    </source>
</evidence>
<feature type="non-terminal residue" evidence="1">
    <location>
        <position position="1"/>
    </location>
</feature>
<keyword evidence="2" id="KW-1185">Reference proteome</keyword>
<dbReference type="OrthoDB" id="2434816at2759"/>